<evidence type="ECO:0000256" key="8">
    <source>
        <dbReference type="ARBA" id="ARBA00022840"/>
    </source>
</evidence>
<keyword evidence="4" id="KW-0808">Transferase</keyword>
<dbReference type="PANTHER" id="PTHR12209:SF0">
    <property type="entry name" value="EKC_KEOPS COMPLEX SUBUNIT TP53RK"/>
    <property type="match status" value="1"/>
</dbReference>
<keyword evidence="3" id="KW-0723">Serine/threonine-protein kinase</keyword>
<dbReference type="NCBIfam" id="NF011463">
    <property type="entry name" value="PRK14879.1-4"/>
    <property type="match status" value="1"/>
</dbReference>
<dbReference type="GO" id="GO:0005829">
    <property type="term" value="C:cytosol"/>
    <property type="evidence" value="ECO:0007669"/>
    <property type="project" value="TreeGrafter"/>
</dbReference>
<comment type="catalytic activity">
    <reaction evidence="9">
        <text>L-threonyl-[protein] + ATP = O-phospho-L-threonyl-[protein] + ADP + H(+)</text>
        <dbReference type="Rhea" id="RHEA:46608"/>
        <dbReference type="Rhea" id="RHEA-COMP:11060"/>
        <dbReference type="Rhea" id="RHEA-COMP:11605"/>
        <dbReference type="ChEBI" id="CHEBI:15378"/>
        <dbReference type="ChEBI" id="CHEBI:30013"/>
        <dbReference type="ChEBI" id="CHEBI:30616"/>
        <dbReference type="ChEBI" id="CHEBI:61977"/>
        <dbReference type="ChEBI" id="CHEBI:456216"/>
        <dbReference type="EC" id="2.7.11.1"/>
    </reaction>
</comment>
<comment type="subunit">
    <text evidence="11">Component of the KEOPS complex that consists of Kae1, Bud32, Cgi121 and Pcc1; the whole complex dimerizes.</text>
</comment>
<sequence>MEETFGLEVISTLVKGAEAYIYLVNFFGQKAILKYRKPKQYRNTVLDTKIRSERTILEARLITRACLAGINAPTVLAVSKVHASILMEYIEGVNLLKVDENNLLTYVPTIASDIGVLHKNGIVHGDPTLANIIISNDDIFFIDFGLGEFSYDTEHRAVDVNLFLKVCQALKPNIYGDILAMFKENYFKILGPKQGEQVLDRVKQIRMRGRYVDERREKN</sequence>
<dbReference type="EMBL" id="NEXJ01000054">
    <property type="protein sequence ID" value="PSN91178.1"/>
    <property type="molecule type" value="Genomic_DNA"/>
</dbReference>
<dbReference type="SUPFAM" id="SSF56112">
    <property type="entry name" value="Protein kinase-like (PK-like)"/>
    <property type="match status" value="1"/>
</dbReference>
<keyword evidence="7 13" id="KW-0418">Kinase</keyword>
<dbReference type="Pfam" id="PF01163">
    <property type="entry name" value="RIO1"/>
    <property type="match status" value="1"/>
</dbReference>
<evidence type="ECO:0000256" key="11">
    <source>
        <dbReference type="ARBA" id="ARBA00065170"/>
    </source>
</evidence>
<dbReference type="InterPro" id="IPR022495">
    <property type="entry name" value="Bud32"/>
</dbReference>
<evidence type="ECO:0000256" key="6">
    <source>
        <dbReference type="ARBA" id="ARBA00022741"/>
    </source>
</evidence>
<feature type="domain" description="Protein kinase" evidence="12">
    <location>
        <begin position="7"/>
        <end position="219"/>
    </location>
</feature>
<dbReference type="Proteomes" id="UP000240490">
    <property type="component" value="Unassembled WGS sequence"/>
</dbReference>
<dbReference type="GO" id="GO:0008033">
    <property type="term" value="P:tRNA processing"/>
    <property type="evidence" value="ECO:0007669"/>
    <property type="project" value="UniProtKB-KW"/>
</dbReference>
<evidence type="ECO:0000256" key="7">
    <source>
        <dbReference type="ARBA" id="ARBA00022777"/>
    </source>
</evidence>
<reference evidence="13 14" key="1">
    <citation type="submission" date="2017-04" db="EMBL/GenBank/DDBJ databases">
        <title>Novel microbial lineages endemic to geothermal iron-oxide mats fill important gaps in the evolutionary history of Archaea.</title>
        <authorList>
            <person name="Jay Z.J."/>
            <person name="Beam J.P."/>
            <person name="Dlakic M."/>
            <person name="Rusch D.B."/>
            <person name="Kozubal M.A."/>
            <person name="Inskeep W.P."/>
        </authorList>
    </citation>
    <scope>NUCLEOTIDE SEQUENCE [LARGE SCALE GENOMIC DNA]</scope>
    <source>
        <strain evidence="13">ECH_B_SAG-M15</strain>
    </source>
</reference>
<dbReference type="EC" id="2.7.11.1" evidence="2"/>
<accession>A0A2R6AY31</accession>
<evidence type="ECO:0000256" key="9">
    <source>
        <dbReference type="ARBA" id="ARBA00047899"/>
    </source>
</evidence>
<name>A0A2R6AY31_9ARCH</name>
<dbReference type="PROSITE" id="PS50011">
    <property type="entry name" value="PROTEIN_KINASE_DOM"/>
    <property type="match status" value="1"/>
</dbReference>
<evidence type="ECO:0000256" key="4">
    <source>
        <dbReference type="ARBA" id="ARBA00022679"/>
    </source>
</evidence>
<comment type="caution">
    <text evidence="13">The sequence shown here is derived from an EMBL/GenBank/DDBJ whole genome shotgun (WGS) entry which is preliminary data.</text>
</comment>
<evidence type="ECO:0000256" key="3">
    <source>
        <dbReference type="ARBA" id="ARBA00022527"/>
    </source>
</evidence>
<evidence type="ECO:0000256" key="5">
    <source>
        <dbReference type="ARBA" id="ARBA00022694"/>
    </source>
</evidence>
<dbReference type="AlphaFoldDB" id="A0A2R6AY31"/>
<keyword evidence="5" id="KW-0819">tRNA processing</keyword>
<dbReference type="FunFam" id="3.30.200.20:FF:000201">
    <property type="entry name" value="TP53-regulating kinase isoform X1"/>
    <property type="match status" value="1"/>
</dbReference>
<protein>
    <recommendedName>
        <fullName evidence="2">non-specific serine/threonine protein kinase</fullName>
        <ecNumber evidence="2">2.7.11.1</ecNumber>
    </recommendedName>
</protein>
<dbReference type="PANTHER" id="PTHR12209">
    <property type="entry name" value="NON-SPECIFIC SERINE/THREONINE PROTEIN KINASE"/>
    <property type="match status" value="1"/>
</dbReference>
<comment type="similarity">
    <text evidence="1">Belongs to the protein kinase superfamily. BUD32 family.</text>
</comment>
<gene>
    <name evidence="13" type="ORF">B9Q08_03410</name>
</gene>
<dbReference type="GO" id="GO:0004674">
    <property type="term" value="F:protein serine/threonine kinase activity"/>
    <property type="evidence" value="ECO:0007669"/>
    <property type="project" value="UniProtKB-KW"/>
</dbReference>
<dbReference type="NCBIfam" id="TIGR03724">
    <property type="entry name" value="arch_bud32"/>
    <property type="match status" value="1"/>
</dbReference>
<organism evidence="13 14">
    <name type="scientific">Candidatus Marsarchaeota G2 archaeon ECH_B_SAG-M15</name>
    <dbReference type="NCBI Taxonomy" id="1978162"/>
    <lineage>
        <taxon>Archaea</taxon>
        <taxon>Candidatus Marsarchaeota</taxon>
        <taxon>Candidatus Marsarchaeota group 2</taxon>
    </lineage>
</organism>
<evidence type="ECO:0000256" key="10">
    <source>
        <dbReference type="ARBA" id="ARBA00048679"/>
    </source>
</evidence>
<dbReference type="InterPro" id="IPR011009">
    <property type="entry name" value="Kinase-like_dom_sf"/>
</dbReference>
<dbReference type="GO" id="GO:0000408">
    <property type="term" value="C:EKC/KEOPS complex"/>
    <property type="evidence" value="ECO:0007669"/>
    <property type="project" value="UniProtKB-ARBA"/>
</dbReference>
<keyword evidence="6" id="KW-0547">Nucleotide-binding</keyword>
<dbReference type="Gene3D" id="1.10.510.10">
    <property type="entry name" value="Transferase(Phosphotransferase) domain 1"/>
    <property type="match status" value="1"/>
</dbReference>
<dbReference type="GO" id="GO:0005524">
    <property type="term" value="F:ATP binding"/>
    <property type="evidence" value="ECO:0007669"/>
    <property type="project" value="UniProtKB-KW"/>
</dbReference>
<dbReference type="Gene3D" id="3.30.200.20">
    <property type="entry name" value="Phosphorylase Kinase, domain 1"/>
    <property type="match status" value="1"/>
</dbReference>
<dbReference type="InterPro" id="IPR018934">
    <property type="entry name" value="RIO_dom"/>
</dbReference>
<evidence type="ECO:0000313" key="14">
    <source>
        <dbReference type="Proteomes" id="UP000240490"/>
    </source>
</evidence>
<evidence type="ECO:0000259" key="12">
    <source>
        <dbReference type="PROSITE" id="PS50011"/>
    </source>
</evidence>
<evidence type="ECO:0000256" key="2">
    <source>
        <dbReference type="ARBA" id="ARBA00012513"/>
    </source>
</evidence>
<keyword evidence="8" id="KW-0067">ATP-binding</keyword>
<proteinExistence type="inferred from homology"/>
<comment type="catalytic activity">
    <reaction evidence="10">
        <text>L-seryl-[protein] + ATP = O-phospho-L-seryl-[protein] + ADP + H(+)</text>
        <dbReference type="Rhea" id="RHEA:17989"/>
        <dbReference type="Rhea" id="RHEA-COMP:9863"/>
        <dbReference type="Rhea" id="RHEA-COMP:11604"/>
        <dbReference type="ChEBI" id="CHEBI:15378"/>
        <dbReference type="ChEBI" id="CHEBI:29999"/>
        <dbReference type="ChEBI" id="CHEBI:30616"/>
        <dbReference type="ChEBI" id="CHEBI:83421"/>
        <dbReference type="ChEBI" id="CHEBI:456216"/>
        <dbReference type="EC" id="2.7.11.1"/>
    </reaction>
</comment>
<evidence type="ECO:0000256" key="1">
    <source>
        <dbReference type="ARBA" id="ARBA00010630"/>
    </source>
</evidence>
<dbReference type="InterPro" id="IPR000719">
    <property type="entry name" value="Prot_kinase_dom"/>
</dbReference>
<evidence type="ECO:0000313" key="13">
    <source>
        <dbReference type="EMBL" id="PSN91178.1"/>
    </source>
</evidence>